<reference evidence="1 2" key="1">
    <citation type="submission" date="2020-02" db="EMBL/GenBank/DDBJ databases">
        <authorList>
            <person name="Chaudhuri R."/>
        </authorList>
    </citation>
    <scope>NUCLEOTIDE SEQUENCE [LARGE SCALE GENOMIC DNA]</scope>
    <source>
        <strain evidence="1">SFB21</strain>
    </source>
</reference>
<dbReference type="Proteomes" id="UP000489961">
    <property type="component" value="Unassembled WGS sequence"/>
</dbReference>
<accession>A0A811GG65</accession>
<proteinExistence type="predicted"/>
<protein>
    <submittedName>
        <fullName evidence="1">Uncharacterized protein</fullName>
    </submittedName>
</protein>
<gene>
    <name evidence="1" type="ORF">SFB21_3244</name>
</gene>
<sequence>MANVIKFKKRLAPLYPEAVSAITNYLLEEADKPNLANSKDNIVIFQKIESKFKVIQLAKSYTSILTPSLVLRLLQLKNK</sequence>
<dbReference type="RefSeq" id="WP_174560931.1">
    <property type="nucleotide sequence ID" value="NZ_CADDTS010000052.1"/>
</dbReference>
<dbReference type="AlphaFoldDB" id="A0A811GG65"/>
<dbReference type="EMBL" id="CADDTS010000052">
    <property type="protein sequence ID" value="CAB1223224.1"/>
    <property type="molecule type" value="Genomic_DNA"/>
</dbReference>
<comment type="caution">
    <text evidence="1">The sequence shown here is derived from an EMBL/GenBank/DDBJ whole genome shotgun (WGS) entry which is preliminary data.</text>
</comment>
<name>A0A811GG65_9GAMM</name>
<evidence type="ECO:0000313" key="1">
    <source>
        <dbReference type="EMBL" id="CAB1223224.1"/>
    </source>
</evidence>
<organism evidence="1 2">
    <name type="scientific">Acinetobacter bouvetii</name>
    <dbReference type="NCBI Taxonomy" id="202951"/>
    <lineage>
        <taxon>Bacteria</taxon>
        <taxon>Pseudomonadati</taxon>
        <taxon>Pseudomonadota</taxon>
        <taxon>Gammaproteobacteria</taxon>
        <taxon>Moraxellales</taxon>
        <taxon>Moraxellaceae</taxon>
        <taxon>Acinetobacter</taxon>
    </lineage>
</organism>
<evidence type="ECO:0000313" key="2">
    <source>
        <dbReference type="Proteomes" id="UP000489961"/>
    </source>
</evidence>